<comment type="caution">
    <text evidence="1">The sequence shown here is derived from an EMBL/GenBank/DDBJ whole genome shotgun (WGS) entry which is preliminary data.</text>
</comment>
<evidence type="ECO:0000313" key="2">
    <source>
        <dbReference type="Proteomes" id="UP000238479"/>
    </source>
</evidence>
<dbReference type="AlphaFoldDB" id="A0A2P6S728"/>
<gene>
    <name evidence="1" type="ORF">RchiOBHm_Chr1g0314101</name>
</gene>
<protein>
    <submittedName>
        <fullName evidence="1">Uncharacterized protein</fullName>
    </submittedName>
</protein>
<dbReference type="Gramene" id="PRQ54478">
    <property type="protein sequence ID" value="PRQ54478"/>
    <property type="gene ID" value="RchiOBHm_Chr1g0314101"/>
</dbReference>
<proteinExistence type="predicted"/>
<accession>A0A2P6S728</accession>
<reference evidence="1 2" key="1">
    <citation type="journal article" date="2018" name="Nat. Genet.">
        <title>The Rosa genome provides new insights in the design of modern roses.</title>
        <authorList>
            <person name="Bendahmane M."/>
        </authorList>
    </citation>
    <scope>NUCLEOTIDE SEQUENCE [LARGE SCALE GENOMIC DNA]</scope>
    <source>
        <strain evidence="2">cv. Old Blush</strain>
    </source>
</reference>
<evidence type="ECO:0000313" key="1">
    <source>
        <dbReference type="EMBL" id="PRQ54478.1"/>
    </source>
</evidence>
<dbReference type="Proteomes" id="UP000238479">
    <property type="component" value="Chromosome 1"/>
</dbReference>
<organism evidence="1 2">
    <name type="scientific">Rosa chinensis</name>
    <name type="common">China rose</name>
    <dbReference type="NCBI Taxonomy" id="74649"/>
    <lineage>
        <taxon>Eukaryota</taxon>
        <taxon>Viridiplantae</taxon>
        <taxon>Streptophyta</taxon>
        <taxon>Embryophyta</taxon>
        <taxon>Tracheophyta</taxon>
        <taxon>Spermatophyta</taxon>
        <taxon>Magnoliopsida</taxon>
        <taxon>eudicotyledons</taxon>
        <taxon>Gunneridae</taxon>
        <taxon>Pentapetalae</taxon>
        <taxon>rosids</taxon>
        <taxon>fabids</taxon>
        <taxon>Rosales</taxon>
        <taxon>Rosaceae</taxon>
        <taxon>Rosoideae</taxon>
        <taxon>Rosoideae incertae sedis</taxon>
        <taxon>Rosa</taxon>
    </lineage>
</organism>
<dbReference type="EMBL" id="PDCK01000039">
    <property type="protein sequence ID" value="PRQ54478.1"/>
    <property type="molecule type" value="Genomic_DNA"/>
</dbReference>
<name>A0A2P6S728_ROSCH</name>
<sequence>MYIYLNVLQQCICHEVRIFFFVTPRKWLLYVFNLFPQPVTVCSHYVITNKIGI</sequence>
<keyword evidence="2" id="KW-1185">Reference proteome</keyword>